<comment type="pathway">
    <text evidence="1 11">Purine metabolism; IMP biosynthesis via de novo pathway; 5-amino-1-(5-phospho-D-ribosyl)imidazole-4-carboxamide from 5-amino-1-(5-phospho-D-ribosyl)imidazole-4-carboxylate: step 1/2.</text>
</comment>
<comment type="catalytic activity">
    <reaction evidence="10 11">
        <text>5-amino-1-(5-phospho-D-ribosyl)imidazole-4-carboxylate + L-aspartate + ATP = (2S)-2-[5-amino-1-(5-phospho-beta-D-ribosyl)imidazole-4-carboxamido]succinate + ADP + phosphate + 2 H(+)</text>
        <dbReference type="Rhea" id="RHEA:22628"/>
        <dbReference type="ChEBI" id="CHEBI:15378"/>
        <dbReference type="ChEBI" id="CHEBI:29991"/>
        <dbReference type="ChEBI" id="CHEBI:30616"/>
        <dbReference type="ChEBI" id="CHEBI:43474"/>
        <dbReference type="ChEBI" id="CHEBI:58443"/>
        <dbReference type="ChEBI" id="CHEBI:77657"/>
        <dbReference type="ChEBI" id="CHEBI:456216"/>
        <dbReference type="EC" id="6.3.2.6"/>
    </reaction>
</comment>
<dbReference type="GO" id="GO:0006189">
    <property type="term" value="P:'de novo' IMP biosynthetic process"/>
    <property type="evidence" value="ECO:0007669"/>
    <property type="project" value="UniProtKB-UniRule"/>
</dbReference>
<evidence type="ECO:0000256" key="1">
    <source>
        <dbReference type="ARBA" id="ARBA00004672"/>
    </source>
</evidence>
<keyword evidence="6 11" id="KW-0547">Nucleotide-binding</keyword>
<dbReference type="GO" id="GO:0009236">
    <property type="term" value="P:cobalamin biosynthetic process"/>
    <property type="evidence" value="ECO:0007669"/>
    <property type="project" value="InterPro"/>
</dbReference>
<dbReference type="EMBL" id="CP071182">
    <property type="protein sequence ID" value="QSO46963.1"/>
    <property type="molecule type" value="Genomic_DNA"/>
</dbReference>
<dbReference type="SUPFAM" id="SSF56104">
    <property type="entry name" value="SAICAR synthase-like"/>
    <property type="match status" value="1"/>
</dbReference>
<dbReference type="EC" id="6.3.2.6" evidence="3 11"/>
<dbReference type="InterPro" id="IPR018236">
    <property type="entry name" value="SAICAR_synthetase_CS"/>
</dbReference>
<evidence type="ECO:0000256" key="5">
    <source>
        <dbReference type="ARBA" id="ARBA00022598"/>
    </source>
</evidence>
<dbReference type="InterPro" id="IPR001636">
    <property type="entry name" value="SAICAR_synth"/>
</dbReference>
<evidence type="ECO:0000256" key="9">
    <source>
        <dbReference type="ARBA" id="ARBA00030409"/>
    </source>
</evidence>
<dbReference type="AlphaFoldDB" id="A0A9X7VXQ7"/>
<keyword evidence="8 11" id="KW-0067">ATP-binding</keyword>
<sequence>MEQESAKLTAQDGPMYEGKAKRVYKTDDDGIYMVSYKDDATAFNGQKRGTISGKGIVNNQMSNLFFQLLEQNGVPTHFVKELNERETLVRALTMLPVEVVIRNLAAGSMAARLGLEEGMPLSRPIVEYYYKRDDLGDPLVTVDHIEVLGMATPEDLAQVQRLALRVNEVLSETLRKVDVILVDFKLEFGKTKDGRIVLADEISPDTCRYWDANTKEKLDKDRFRRDLGGVEDAYAEMMRRVKEVTRL</sequence>
<evidence type="ECO:0000256" key="7">
    <source>
        <dbReference type="ARBA" id="ARBA00022755"/>
    </source>
</evidence>
<accession>A0A9X7VXQ7</accession>
<dbReference type="PANTHER" id="PTHR43599:SF3">
    <property type="entry name" value="SI:DKEY-6E2.2"/>
    <property type="match status" value="1"/>
</dbReference>
<evidence type="ECO:0000256" key="8">
    <source>
        <dbReference type="ARBA" id="ARBA00022840"/>
    </source>
</evidence>
<evidence type="ECO:0000313" key="14">
    <source>
        <dbReference type="Proteomes" id="UP000663505"/>
    </source>
</evidence>
<name>A0A9X7VXQ7_9BACL</name>
<evidence type="ECO:0000256" key="6">
    <source>
        <dbReference type="ARBA" id="ARBA00022741"/>
    </source>
</evidence>
<dbReference type="KEGG" id="afx:JZ786_21505"/>
<dbReference type="Gene3D" id="3.30.200.20">
    <property type="entry name" value="Phosphorylase Kinase, domain 1"/>
    <property type="match status" value="1"/>
</dbReference>
<keyword evidence="7 11" id="KW-0658">Purine biosynthesis</keyword>
<dbReference type="HAMAP" id="MF_00137">
    <property type="entry name" value="SAICAR_synth"/>
    <property type="match status" value="1"/>
</dbReference>
<keyword evidence="14" id="KW-1185">Reference proteome</keyword>
<dbReference type="GO" id="GO:0005524">
    <property type="term" value="F:ATP binding"/>
    <property type="evidence" value="ECO:0007669"/>
    <property type="project" value="UniProtKB-KW"/>
</dbReference>
<dbReference type="Gene3D" id="3.30.470.20">
    <property type="entry name" value="ATP-grasp fold, B domain"/>
    <property type="match status" value="1"/>
</dbReference>
<organism evidence="13 14">
    <name type="scientific">Alicyclobacillus mengziensis</name>
    <dbReference type="NCBI Taxonomy" id="2931921"/>
    <lineage>
        <taxon>Bacteria</taxon>
        <taxon>Bacillati</taxon>
        <taxon>Bacillota</taxon>
        <taxon>Bacilli</taxon>
        <taxon>Bacillales</taxon>
        <taxon>Alicyclobacillaceae</taxon>
        <taxon>Alicyclobacillus</taxon>
    </lineage>
</organism>
<proteinExistence type="inferred from homology"/>
<dbReference type="PANTHER" id="PTHR43599">
    <property type="entry name" value="MULTIFUNCTIONAL PROTEIN ADE2"/>
    <property type="match status" value="1"/>
</dbReference>
<dbReference type="RefSeq" id="WP_206656324.1">
    <property type="nucleotide sequence ID" value="NZ_CP071182.1"/>
</dbReference>
<evidence type="ECO:0000256" key="2">
    <source>
        <dbReference type="ARBA" id="ARBA00010190"/>
    </source>
</evidence>
<dbReference type="PROSITE" id="PS01058">
    <property type="entry name" value="SAICAR_SYNTHETASE_2"/>
    <property type="match status" value="1"/>
</dbReference>
<comment type="similarity">
    <text evidence="2 11">Belongs to the SAICAR synthetase family.</text>
</comment>
<evidence type="ECO:0000256" key="4">
    <source>
        <dbReference type="ARBA" id="ARBA00016460"/>
    </source>
</evidence>
<dbReference type="InterPro" id="IPR050089">
    <property type="entry name" value="SAICAR_synthetase"/>
</dbReference>
<reference evidence="13 14" key="1">
    <citation type="submission" date="2021-02" db="EMBL/GenBank/DDBJ databases">
        <title>Alicyclobacillus curvatus sp. nov. and Alicyclobacillus mengziensis sp. nov., two acidophilic bacteria isolated from acid mine drainage.</title>
        <authorList>
            <person name="Huang Y."/>
        </authorList>
    </citation>
    <scope>NUCLEOTIDE SEQUENCE [LARGE SCALE GENOMIC DNA]</scope>
    <source>
        <strain evidence="13 14">S30H14</strain>
    </source>
</reference>
<dbReference type="InterPro" id="IPR033934">
    <property type="entry name" value="SAICAR_synt_PurC"/>
</dbReference>
<dbReference type="GO" id="GO:0004639">
    <property type="term" value="F:phosphoribosylaminoimidazolesuccinocarboxamide synthase activity"/>
    <property type="evidence" value="ECO:0007669"/>
    <property type="project" value="UniProtKB-UniRule"/>
</dbReference>
<dbReference type="PROSITE" id="PS01057">
    <property type="entry name" value="SAICAR_SYNTHETASE_1"/>
    <property type="match status" value="1"/>
</dbReference>
<feature type="domain" description="SAICAR synthetase/ADE2 N-terminal" evidence="12">
    <location>
        <begin position="15"/>
        <end position="240"/>
    </location>
</feature>
<dbReference type="FunFam" id="3.30.470.20:FF:000006">
    <property type="entry name" value="Phosphoribosylaminoimidazole-succinocarboxamide synthase"/>
    <property type="match status" value="1"/>
</dbReference>
<evidence type="ECO:0000256" key="11">
    <source>
        <dbReference type="HAMAP-Rule" id="MF_00137"/>
    </source>
</evidence>
<evidence type="ECO:0000259" key="12">
    <source>
        <dbReference type="Pfam" id="PF01259"/>
    </source>
</evidence>
<dbReference type="Pfam" id="PF01259">
    <property type="entry name" value="SAICAR_synt"/>
    <property type="match status" value="1"/>
</dbReference>
<protein>
    <recommendedName>
        <fullName evidence="4 11">Phosphoribosylaminoimidazole-succinocarboxamide synthase</fullName>
        <ecNumber evidence="3 11">6.3.2.6</ecNumber>
    </recommendedName>
    <alternativeName>
        <fullName evidence="9 11">SAICAR synthetase</fullName>
    </alternativeName>
</protein>
<gene>
    <name evidence="11" type="primary">purC</name>
    <name evidence="13" type="ORF">JZ786_21505</name>
</gene>
<keyword evidence="5 11" id="KW-0436">Ligase</keyword>
<evidence type="ECO:0000256" key="3">
    <source>
        <dbReference type="ARBA" id="ARBA00012217"/>
    </source>
</evidence>
<dbReference type="Proteomes" id="UP000663505">
    <property type="component" value="Chromosome"/>
</dbReference>
<dbReference type="NCBIfam" id="TIGR00081">
    <property type="entry name" value="purC"/>
    <property type="match status" value="1"/>
</dbReference>
<dbReference type="InterPro" id="IPR028923">
    <property type="entry name" value="SAICAR_synt/ADE2_N"/>
</dbReference>
<dbReference type="CDD" id="cd01415">
    <property type="entry name" value="SAICAR_synt_PurC"/>
    <property type="match status" value="1"/>
</dbReference>
<evidence type="ECO:0000313" key="13">
    <source>
        <dbReference type="EMBL" id="QSO46963.1"/>
    </source>
</evidence>
<evidence type="ECO:0000256" key="10">
    <source>
        <dbReference type="ARBA" id="ARBA00048475"/>
    </source>
</evidence>